<accession>A0ABR8NRQ8</accession>
<evidence type="ECO:0000256" key="4">
    <source>
        <dbReference type="ARBA" id="ARBA00022798"/>
    </source>
</evidence>
<dbReference type="Gene3D" id="3.30.9.10">
    <property type="entry name" value="D-Amino Acid Oxidase, subunit A, domain 2"/>
    <property type="match status" value="1"/>
</dbReference>
<dbReference type="Gene3D" id="1.10.8.870">
    <property type="entry name" value="Alpha-glycerophosphate oxidase, cap domain"/>
    <property type="match status" value="1"/>
</dbReference>
<organism evidence="10 11">
    <name type="scientific">Microbacterium helvum</name>
    <dbReference type="NCBI Taxonomy" id="2773713"/>
    <lineage>
        <taxon>Bacteria</taxon>
        <taxon>Bacillati</taxon>
        <taxon>Actinomycetota</taxon>
        <taxon>Actinomycetes</taxon>
        <taxon>Micrococcales</taxon>
        <taxon>Microbacteriaceae</taxon>
        <taxon>Microbacterium</taxon>
    </lineage>
</organism>
<dbReference type="InterPro" id="IPR000447">
    <property type="entry name" value="G3P_DH_FAD-dep"/>
</dbReference>
<keyword evidence="3 7" id="KW-0285">Flavoprotein</keyword>
<dbReference type="Pfam" id="PF01266">
    <property type="entry name" value="DAO"/>
    <property type="match status" value="1"/>
</dbReference>
<protein>
    <recommendedName>
        <fullName evidence="7">Glycerol-3-phosphate dehydrogenase</fullName>
        <ecNumber evidence="7">1.1.5.3</ecNumber>
    </recommendedName>
</protein>
<name>A0ABR8NRQ8_9MICO</name>
<evidence type="ECO:0000256" key="5">
    <source>
        <dbReference type="ARBA" id="ARBA00022827"/>
    </source>
</evidence>
<evidence type="ECO:0000259" key="9">
    <source>
        <dbReference type="Pfam" id="PF16901"/>
    </source>
</evidence>
<dbReference type="SUPFAM" id="SSF51905">
    <property type="entry name" value="FAD/NAD(P)-binding domain"/>
    <property type="match status" value="1"/>
</dbReference>
<evidence type="ECO:0000313" key="10">
    <source>
        <dbReference type="EMBL" id="MBD3943300.1"/>
    </source>
</evidence>
<evidence type="ECO:0000256" key="6">
    <source>
        <dbReference type="ARBA" id="ARBA00023002"/>
    </source>
</evidence>
<dbReference type="EC" id="1.1.5.3" evidence="7"/>
<evidence type="ECO:0000256" key="3">
    <source>
        <dbReference type="ARBA" id="ARBA00022630"/>
    </source>
</evidence>
<dbReference type="InterPro" id="IPR006076">
    <property type="entry name" value="FAD-dep_OxRdtase"/>
</dbReference>
<dbReference type="PANTHER" id="PTHR11985">
    <property type="entry name" value="GLYCEROL-3-PHOSPHATE DEHYDROGENASE"/>
    <property type="match status" value="1"/>
</dbReference>
<comment type="similarity">
    <text evidence="2 7">Belongs to the FAD-dependent glycerol-3-phosphate dehydrogenase family.</text>
</comment>
<reference evidence="10 11" key="1">
    <citation type="submission" date="2020-09" db="EMBL/GenBank/DDBJ databases">
        <title>Isolation and identification of active actinomycetes.</title>
        <authorList>
            <person name="Li X."/>
        </authorList>
    </citation>
    <scope>NUCLEOTIDE SEQUENCE [LARGE SCALE GENOMIC DNA]</scope>
    <source>
        <strain evidence="10 11">NEAU-LLC</strain>
    </source>
</reference>
<dbReference type="Gene3D" id="3.50.50.60">
    <property type="entry name" value="FAD/NAD(P)-binding domain"/>
    <property type="match status" value="1"/>
</dbReference>
<evidence type="ECO:0000256" key="2">
    <source>
        <dbReference type="ARBA" id="ARBA00007330"/>
    </source>
</evidence>
<dbReference type="PANTHER" id="PTHR11985:SF35">
    <property type="entry name" value="ANAEROBIC GLYCEROL-3-PHOSPHATE DEHYDROGENASE SUBUNIT A"/>
    <property type="match status" value="1"/>
</dbReference>
<comment type="caution">
    <text evidence="10">The sequence shown here is derived from an EMBL/GenBank/DDBJ whole genome shotgun (WGS) entry which is preliminary data.</text>
</comment>
<keyword evidence="6 7" id="KW-0560">Oxidoreductase</keyword>
<evidence type="ECO:0000313" key="11">
    <source>
        <dbReference type="Proteomes" id="UP000598426"/>
    </source>
</evidence>
<evidence type="ECO:0000259" key="8">
    <source>
        <dbReference type="Pfam" id="PF01266"/>
    </source>
</evidence>
<dbReference type="InterPro" id="IPR036188">
    <property type="entry name" value="FAD/NAD-bd_sf"/>
</dbReference>
<keyword evidence="4" id="KW-0319">Glycerol metabolism</keyword>
<gene>
    <name evidence="10" type="ORF">IF188_16530</name>
</gene>
<dbReference type="EMBL" id="JACXZS010000012">
    <property type="protein sequence ID" value="MBD3943300.1"/>
    <property type="molecule type" value="Genomic_DNA"/>
</dbReference>
<comment type="catalytic activity">
    <reaction evidence="7">
        <text>a quinone + sn-glycerol 3-phosphate = dihydroxyacetone phosphate + a quinol</text>
        <dbReference type="Rhea" id="RHEA:18977"/>
        <dbReference type="ChEBI" id="CHEBI:24646"/>
        <dbReference type="ChEBI" id="CHEBI:57597"/>
        <dbReference type="ChEBI" id="CHEBI:57642"/>
        <dbReference type="ChEBI" id="CHEBI:132124"/>
        <dbReference type="EC" id="1.1.5.3"/>
    </reaction>
</comment>
<proteinExistence type="inferred from homology"/>
<comment type="cofactor">
    <cofactor evidence="1 7">
        <name>FAD</name>
        <dbReference type="ChEBI" id="CHEBI:57692"/>
    </cofactor>
</comment>
<dbReference type="Pfam" id="PF16901">
    <property type="entry name" value="DAO_C"/>
    <property type="match status" value="1"/>
</dbReference>
<keyword evidence="5" id="KW-0274">FAD</keyword>
<sequence length="543" mass="57252">MCERDPGGVLRCRTNEGGFRHHGDVPTRIIGRTPRSSALSAARRARELEVLGDDAEVDVLVVGGGITGVGIALDAAARGLRTVLVERHDLAHGTSRFSSKLVHGGLRYLASRQIGIARESAVERHILLTRTAPHLTRALAQVVPLYDPGALGRGAYIGFGYELGDGLRRAVRTPGRVLPPPGLIGPEATRGLAPSIRHEQLRGGVRGWDGQLIDDARLVVAVARTAAGHGASILTRVEAVSVTGRGARLNDLVSGETLGVQARAVVNATGVWAGELDPDVRLRPSRGTHLVVSTARLGGSDVSLTVPIPGSSSRFVFTLPALHGRTYIGLTDVPVDGPVPDVAHASDDEVDQLLDVVNTVLEKPLTRGDVLATYAGLRPLLAAEDDDETSDLSRRHAILESEAGVLSVVGGKLTTYRRMAEDAVDAVIRRDPSFPSHPSPTGTLPLVGAWPRRRLGEIAAAPRLVRRYGAEAPYVARLAAGPAAAHGVTAQELEWGVRAEGALSIDDLLDRRTRLGLVPADAAESRDAATAAFARAGVDPIDV</sequence>
<keyword evidence="11" id="KW-1185">Reference proteome</keyword>
<evidence type="ECO:0000256" key="1">
    <source>
        <dbReference type="ARBA" id="ARBA00001974"/>
    </source>
</evidence>
<dbReference type="PRINTS" id="PR01001">
    <property type="entry name" value="FADG3PDH"/>
</dbReference>
<feature type="domain" description="FAD dependent oxidoreductase" evidence="8">
    <location>
        <begin position="58"/>
        <end position="416"/>
    </location>
</feature>
<evidence type="ECO:0000256" key="7">
    <source>
        <dbReference type="RuleBase" id="RU361217"/>
    </source>
</evidence>
<dbReference type="InterPro" id="IPR031656">
    <property type="entry name" value="DAO_C"/>
</dbReference>
<feature type="domain" description="Alpha-glycerophosphate oxidase C-terminal" evidence="9">
    <location>
        <begin position="457"/>
        <end position="526"/>
    </location>
</feature>
<dbReference type="PROSITE" id="PS00978">
    <property type="entry name" value="FAD_G3PDH_2"/>
    <property type="match status" value="1"/>
</dbReference>
<dbReference type="PROSITE" id="PS00977">
    <property type="entry name" value="FAD_G3PDH_1"/>
    <property type="match status" value="1"/>
</dbReference>
<dbReference type="Proteomes" id="UP000598426">
    <property type="component" value="Unassembled WGS sequence"/>
</dbReference>
<dbReference type="InterPro" id="IPR038299">
    <property type="entry name" value="DAO_C_sf"/>
</dbReference>